<dbReference type="OrthoDB" id="3264373at2759"/>
<dbReference type="EMBL" id="HE797018">
    <property type="protein sequence ID" value="CCM01090.1"/>
    <property type="molecule type" value="Genomic_DNA"/>
</dbReference>
<dbReference type="HOGENOM" id="CLU_024199_2_2_1"/>
<evidence type="ECO:0000313" key="3">
    <source>
        <dbReference type="Proteomes" id="UP000006352"/>
    </source>
</evidence>
<sequence length="589" mass="66910">MDRVGSADTELKTQPLHLAVCTNTALTRQAIEKEITDHLGIVAVLKRRLNTLAPISRLPPELLAAIFVLIATQYENSKYLVQFTHVCSHWRDTALAFPRVWCHIVLPAHPMLLDELLARSKDAPLIINVRYITRYGARADSEPLALTMKHLERVKELRISAPSEVLHNIWQGSNSVAPLLEILHVRNDFSQSESSSHSSKLHLPILHPTSVVPLLRRLEVEHFPNCGGTFPATTSLRHLSIRNKKHGLARVELSKLLSQLEKMPALETLLLDDAFQVTPGACERIFSLSRLRSLNLSATTTECANALTHLQLPPTTRLEIYCQGQDMKDFSEALAGTISHPDRRPWRSLHVYRLRTGTSYINLYEGDQRKWFAMNRDHEALPWGKPEMAVRFANAPNTLVTICKTLPLSNVQSLFVSGTVARTAGEWLQAFGKMDQLSTVWVQHEAASASLARALRYQNSMQQQDGTGGIEPKSRYFSSLRVLKLEGVHFKTRDEVEECILGNFGWALLDCLKSRADNGIPLSKLILRERVNTLKEEDIEKLKKYVETLDWDEWLEGYEFSDEEEEEEGDYYSSYDDEAESEYDFHSDY</sequence>
<protein>
    <submittedName>
        <fullName evidence="2">Uncharacterized protein</fullName>
    </submittedName>
</protein>
<feature type="region of interest" description="Disordered" evidence="1">
    <location>
        <begin position="558"/>
        <end position="589"/>
    </location>
</feature>
<dbReference type="GeneID" id="24096001"/>
<gene>
    <name evidence="2" type="ORF">FIBRA_03138</name>
</gene>
<dbReference type="STRING" id="599839.J4GNB3"/>
<evidence type="ECO:0000256" key="1">
    <source>
        <dbReference type="SAM" id="MobiDB-lite"/>
    </source>
</evidence>
<keyword evidence="3" id="KW-1185">Reference proteome</keyword>
<dbReference type="InterPro" id="IPR036047">
    <property type="entry name" value="F-box-like_dom_sf"/>
</dbReference>
<organism evidence="2 3">
    <name type="scientific">Fibroporia radiculosa</name>
    <dbReference type="NCBI Taxonomy" id="599839"/>
    <lineage>
        <taxon>Eukaryota</taxon>
        <taxon>Fungi</taxon>
        <taxon>Dikarya</taxon>
        <taxon>Basidiomycota</taxon>
        <taxon>Agaricomycotina</taxon>
        <taxon>Agaricomycetes</taxon>
        <taxon>Polyporales</taxon>
        <taxon>Fibroporiaceae</taxon>
        <taxon>Fibroporia</taxon>
    </lineage>
</organism>
<accession>J4GNB3</accession>
<dbReference type="InterPro" id="IPR032675">
    <property type="entry name" value="LRR_dom_sf"/>
</dbReference>
<dbReference type="SUPFAM" id="SSF81383">
    <property type="entry name" value="F-box domain"/>
    <property type="match status" value="1"/>
</dbReference>
<dbReference type="InParanoid" id="J4GNB3"/>
<dbReference type="RefSeq" id="XP_012180373.1">
    <property type="nucleotide sequence ID" value="XM_012324983.1"/>
</dbReference>
<name>J4GNB3_9APHY</name>
<proteinExistence type="predicted"/>
<dbReference type="Gene3D" id="1.20.1280.50">
    <property type="match status" value="1"/>
</dbReference>
<dbReference type="SUPFAM" id="SSF52047">
    <property type="entry name" value="RNI-like"/>
    <property type="match status" value="1"/>
</dbReference>
<reference evidence="2 3" key="1">
    <citation type="journal article" date="2012" name="Appl. Environ. Microbiol.">
        <title>Short-read sequencing for genomic analysis of the brown rot fungus Fibroporia radiculosa.</title>
        <authorList>
            <person name="Tang J.D."/>
            <person name="Perkins A.D."/>
            <person name="Sonstegard T.S."/>
            <person name="Schroeder S.G."/>
            <person name="Burgess S.C."/>
            <person name="Diehl S.V."/>
        </authorList>
    </citation>
    <scope>NUCLEOTIDE SEQUENCE [LARGE SCALE GENOMIC DNA]</scope>
    <source>
        <strain evidence="2 3">TFFH 294</strain>
    </source>
</reference>
<evidence type="ECO:0000313" key="2">
    <source>
        <dbReference type="EMBL" id="CCM01090.1"/>
    </source>
</evidence>
<dbReference type="Proteomes" id="UP000006352">
    <property type="component" value="Unassembled WGS sequence"/>
</dbReference>
<dbReference type="AlphaFoldDB" id="J4GNB3"/>
<feature type="compositionally biased region" description="Acidic residues" evidence="1">
    <location>
        <begin position="558"/>
        <end position="582"/>
    </location>
</feature>
<dbReference type="Gene3D" id="3.80.10.10">
    <property type="entry name" value="Ribonuclease Inhibitor"/>
    <property type="match status" value="1"/>
</dbReference>